<evidence type="ECO:0000256" key="4">
    <source>
        <dbReference type="PROSITE-ProRule" id="PRU00282"/>
    </source>
</evidence>
<keyword evidence="3 4" id="KW-0472">Membrane</keyword>
<name>A0A8J5X4I5_DIALT</name>
<dbReference type="OMA" id="RTHAINA"/>
<protein>
    <submittedName>
        <fullName evidence="7">Uncharacterized protein</fullName>
    </submittedName>
</protein>
<dbReference type="InterPro" id="IPR023395">
    <property type="entry name" value="MCP_dom_sf"/>
</dbReference>
<organism evidence="7 8">
    <name type="scientific">Diacronema lutheri</name>
    <name type="common">Unicellular marine alga</name>
    <name type="synonym">Monochrysis lutheri</name>
    <dbReference type="NCBI Taxonomy" id="2081491"/>
    <lineage>
        <taxon>Eukaryota</taxon>
        <taxon>Haptista</taxon>
        <taxon>Haptophyta</taxon>
        <taxon>Pavlovophyceae</taxon>
        <taxon>Pavlovales</taxon>
        <taxon>Pavlovaceae</taxon>
        <taxon>Diacronema</taxon>
    </lineage>
</organism>
<dbReference type="AlphaFoldDB" id="A0A8J5X4I5"/>
<sequence length="391" mass="40922">MATSLVDAPTEGWSPPTARSSPTETTSVDAPPTSRCRSSTEAPPAASTEAPPAARPPTTLAPTMDARPSARLPTALASAGALALALAVRALGSGLVRASLARACRVGLSNGLHGALAGVVQVVLLMWLRTTMNFQYAKGTGLRQTVRMLWYEGGVLRFYQGFWFAIIQAPLTRFGDVAANEGVRSLFAGSPTLAALPTSARSLVVSALAVGFRLLIHPLDSVKTNMQIYGPAAHAELVARVKAHGPRVLFDGCAAGTVSNFIGHVPYWITYNAIAPYAHDRPLLLAACALAATCVSDCFANTFRVLKTARQTMRGARSYVEVAREIVRTDGVRGLLGRALFTRMVTNSVQAVVFTLVLRWLRPAAGGGGGAAGAGSGSGARHGRSALRGHN</sequence>
<dbReference type="Proteomes" id="UP000751190">
    <property type="component" value="Unassembled WGS sequence"/>
</dbReference>
<feature type="compositionally biased region" description="Polar residues" evidence="5">
    <location>
        <begin position="17"/>
        <end position="28"/>
    </location>
</feature>
<dbReference type="PROSITE" id="PS50920">
    <property type="entry name" value="SOLCAR"/>
    <property type="match status" value="1"/>
</dbReference>
<dbReference type="OrthoDB" id="409948at2759"/>
<keyword evidence="6" id="KW-1133">Transmembrane helix</keyword>
<comment type="caution">
    <text evidence="7">The sequence shown here is derived from an EMBL/GenBank/DDBJ whole genome shotgun (WGS) entry which is preliminary data.</text>
</comment>
<accession>A0A8J5X4I5</accession>
<evidence type="ECO:0000313" key="7">
    <source>
        <dbReference type="EMBL" id="KAG8459183.1"/>
    </source>
</evidence>
<evidence type="ECO:0000256" key="5">
    <source>
        <dbReference type="SAM" id="MobiDB-lite"/>
    </source>
</evidence>
<feature type="compositionally biased region" description="Basic residues" evidence="5">
    <location>
        <begin position="381"/>
        <end position="391"/>
    </location>
</feature>
<dbReference type="SUPFAM" id="SSF103506">
    <property type="entry name" value="Mitochondrial carrier"/>
    <property type="match status" value="2"/>
</dbReference>
<proteinExistence type="predicted"/>
<feature type="compositionally biased region" description="Low complexity" evidence="5">
    <location>
        <begin position="37"/>
        <end position="63"/>
    </location>
</feature>
<dbReference type="PANTHER" id="PTHR47567">
    <property type="entry name" value="MITOCHONDRIAL SUBSTRATE/SOLUTE CARRIER"/>
    <property type="match status" value="1"/>
</dbReference>
<evidence type="ECO:0000313" key="8">
    <source>
        <dbReference type="Proteomes" id="UP000751190"/>
    </source>
</evidence>
<dbReference type="InterPro" id="IPR018108">
    <property type="entry name" value="MCP_transmembrane"/>
</dbReference>
<dbReference type="Gene3D" id="1.50.40.10">
    <property type="entry name" value="Mitochondrial carrier domain"/>
    <property type="match status" value="1"/>
</dbReference>
<evidence type="ECO:0000256" key="1">
    <source>
        <dbReference type="ARBA" id="ARBA00004141"/>
    </source>
</evidence>
<dbReference type="GO" id="GO:0016020">
    <property type="term" value="C:membrane"/>
    <property type="evidence" value="ECO:0007669"/>
    <property type="project" value="UniProtKB-SubCell"/>
</dbReference>
<reference evidence="7" key="1">
    <citation type="submission" date="2021-05" db="EMBL/GenBank/DDBJ databases">
        <title>The genome of the haptophyte Pavlova lutheri (Diacronema luteri, Pavlovales) - a model for lipid biosynthesis in eukaryotic algae.</title>
        <authorList>
            <person name="Hulatt C.J."/>
            <person name="Posewitz M.C."/>
        </authorList>
    </citation>
    <scope>NUCLEOTIDE SEQUENCE</scope>
    <source>
        <strain evidence="7">NIVA-4/92</strain>
    </source>
</reference>
<feature type="region of interest" description="Disordered" evidence="5">
    <location>
        <begin position="368"/>
        <end position="391"/>
    </location>
</feature>
<comment type="subcellular location">
    <subcellularLocation>
        <location evidence="1">Membrane</location>
        <topology evidence="1">Multi-pass membrane protein</topology>
    </subcellularLocation>
</comment>
<feature type="transmembrane region" description="Helical" evidence="6">
    <location>
        <begin position="72"/>
        <end position="91"/>
    </location>
</feature>
<feature type="repeat" description="Solcar" evidence="4">
    <location>
        <begin position="197"/>
        <end position="277"/>
    </location>
</feature>
<feature type="transmembrane region" description="Helical" evidence="6">
    <location>
        <begin position="111"/>
        <end position="128"/>
    </location>
</feature>
<feature type="compositionally biased region" description="Gly residues" evidence="5">
    <location>
        <begin position="368"/>
        <end position="380"/>
    </location>
</feature>
<evidence type="ECO:0000256" key="6">
    <source>
        <dbReference type="SAM" id="Phobius"/>
    </source>
</evidence>
<gene>
    <name evidence="7" type="ORF">KFE25_005694</name>
</gene>
<keyword evidence="8" id="KW-1185">Reference proteome</keyword>
<evidence type="ECO:0000256" key="3">
    <source>
        <dbReference type="ARBA" id="ARBA00023136"/>
    </source>
</evidence>
<keyword evidence="2 4" id="KW-0812">Transmembrane</keyword>
<dbReference type="EMBL" id="JAGTXO010000043">
    <property type="protein sequence ID" value="KAG8459183.1"/>
    <property type="molecule type" value="Genomic_DNA"/>
</dbReference>
<dbReference type="PANTHER" id="PTHR47567:SF1">
    <property type="entry name" value="NAD-DEPENDENT EPIMERASE_DEHYDRATASE DOMAIN-CONTAINING PROTEIN"/>
    <property type="match status" value="1"/>
</dbReference>
<feature type="region of interest" description="Disordered" evidence="5">
    <location>
        <begin position="1"/>
        <end position="65"/>
    </location>
</feature>
<evidence type="ECO:0000256" key="2">
    <source>
        <dbReference type="ARBA" id="ARBA00022692"/>
    </source>
</evidence>